<gene>
    <name evidence="1" type="ORF">PVAP13_3KG395902</name>
</gene>
<dbReference type="Proteomes" id="UP000823388">
    <property type="component" value="Chromosome 3K"/>
</dbReference>
<sequence>MYRIFRECGALSFETGDNDEARFARKQLEEIFHFVSLISHAGEALDKYIQSHSEVRHVEVLEHVSSILEEFGFSPKRDCIDVRNLRPYDCKIPRAAHDQGLVHATNELTEMPYLNSAEEKVNIVTCYP</sequence>
<evidence type="ECO:0000313" key="2">
    <source>
        <dbReference type="Proteomes" id="UP000823388"/>
    </source>
</evidence>
<keyword evidence="2" id="KW-1185">Reference proteome</keyword>
<organism evidence="1 2">
    <name type="scientific">Panicum virgatum</name>
    <name type="common">Blackwell switchgrass</name>
    <dbReference type="NCBI Taxonomy" id="38727"/>
    <lineage>
        <taxon>Eukaryota</taxon>
        <taxon>Viridiplantae</taxon>
        <taxon>Streptophyta</taxon>
        <taxon>Embryophyta</taxon>
        <taxon>Tracheophyta</taxon>
        <taxon>Spermatophyta</taxon>
        <taxon>Magnoliopsida</taxon>
        <taxon>Liliopsida</taxon>
        <taxon>Poales</taxon>
        <taxon>Poaceae</taxon>
        <taxon>PACMAD clade</taxon>
        <taxon>Panicoideae</taxon>
        <taxon>Panicodae</taxon>
        <taxon>Paniceae</taxon>
        <taxon>Panicinae</taxon>
        <taxon>Panicum</taxon>
        <taxon>Panicum sect. Hiantes</taxon>
    </lineage>
</organism>
<dbReference type="EMBL" id="CM029041">
    <property type="protein sequence ID" value="KAG2628991.1"/>
    <property type="molecule type" value="Genomic_DNA"/>
</dbReference>
<dbReference type="AlphaFoldDB" id="A0A8T0UXD6"/>
<accession>A0A8T0UXD6</accession>
<comment type="caution">
    <text evidence="1">The sequence shown here is derived from an EMBL/GenBank/DDBJ whole genome shotgun (WGS) entry which is preliminary data.</text>
</comment>
<proteinExistence type="predicted"/>
<protein>
    <submittedName>
        <fullName evidence="1">Uncharacterized protein</fullName>
    </submittedName>
</protein>
<evidence type="ECO:0000313" key="1">
    <source>
        <dbReference type="EMBL" id="KAG2628991.1"/>
    </source>
</evidence>
<reference evidence="1" key="1">
    <citation type="submission" date="2020-05" db="EMBL/GenBank/DDBJ databases">
        <title>WGS assembly of Panicum virgatum.</title>
        <authorList>
            <person name="Lovell J.T."/>
            <person name="Jenkins J."/>
            <person name="Shu S."/>
            <person name="Juenger T.E."/>
            <person name="Schmutz J."/>
        </authorList>
    </citation>
    <scope>NUCLEOTIDE SEQUENCE</scope>
    <source>
        <strain evidence="1">AP13</strain>
    </source>
</reference>
<name>A0A8T0UXD6_PANVG</name>